<sequence>MSSIHALANSNSDALTRSAAPLHVFVWPIDPQNPYTVSLYAEMGRDVRVAEFSVLNLRHRHDIWHVHWPEALLNIRNPTLASAKLTAFLAMIDWVSLRGGKIVWTVHNLKAHDELHPRLEVMFYRRFIRRVDGVISLSETALKMALEKFGQLRILPTAIIRHGHYRNQYAQCPPDARSSLGIDSDTRVILFFGEIRGYKNVDVLVRAFRGVQNERAHLLIAGRPKHDALGAAIAKEGARDSRVRLELAYIDPALVGKYFGAADLVVLPYRHILNSGAALLALSFNRPVLVPDLGAMSELTVDFGDDWIRTFSGEIDAAKLESALEWAGRRRPLECPMPQEYLWETIRSQTLSFYRQVMSTR</sequence>
<dbReference type="Pfam" id="PF13692">
    <property type="entry name" value="Glyco_trans_1_4"/>
    <property type="match status" value="1"/>
</dbReference>
<organism evidence="2 3">
    <name type="scientific">Alloacidobacterium dinghuense</name>
    <dbReference type="NCBI Taxonomy" id="2763107"/>
    <lineage>
        <taxon>Bacteria</taxon>
        <taxon>Pseudomonadati</taxon>
        <taxon>Acidobacteriota</taxon>
        <taxon>Terriglobia</taxon>
        <taxon>Terriglobales</taxon>
        <taxon>Acidobacteriaceae</taxon>
        <taxon>Alloacidobacterium</taxon>
    </lineage>
</organism>
<dbReference type="SUPFAM" id="SSF53756">
    <property type="entry name" value="UDP-Glycosyltransferase/glycogen phosphorylase"/>
    <property type="match status" value="1"/>
</dbReference>
<protein>
    <submittedName>
        <fullName evidence="2">Glycosyltransferase family 4 protein</fullName>
    </submittedName>
</protein>
<keyword evidence="3" id="KW-1185">Reference proteome</keyword>
<dbReference type="GO" id="GO:0009103">
    <property type="term" value="P:lipopolysaccharide biosynthetic process"/>
    <property type="evidence" value="ECO:0007669"/>
    <property type="project" value="TreeGrafter"/>
</dbReference>
<name>A0A7G8BKJ8_9BACT</name>
<dbReference type="CDD" id="cd03801">
    <property type="entry name" value="GT4_PimA-like"/>
    <property type="match status" value="1"/>
</dbReference>
<dbReference type="RefSeq" id="WP_186744194.1">
    <property type="nucleotide sequence ID" value="NZ_CP060394.1"/>
</dbReference>
<gene>
    <name evidence="2" type="ORF">H7849_03570</name>
</gene>
<evidence type="ECO:0000256" key="1">
    <source>
        <dbReference type="ARBA" id="ARBA00022679"/>
    </source>
</evidence>
<dbReference type="PANTHER" id="PTHR46401">
    <property type="entry name" value="GLYCOSYLTRANSFERASE WBBK-RELATED"/>
    <property type="match status" value="1"/>
</dbReference>
<dbReference type="GO" id="GO:0016757">
    <property type="term" value="F:glycosyltransferase activity"/>
    <property type="evidence" value="ECO:0007669"/>
    <property type="project" value="TreeGrafter"/>
</dbReference>
<dbReference type="AlphaFoldDB" id="A0A7G8BKJ8"/>
<dbReference type="Gene3D" id="3.40.50.2000">
    <property type="entry name" value="Glycogen Phosphorylase B"/>
    <property type="match status" value="2"/>
</dbReference>
<evidence type="ECO:0000313" key="3">
    <source>
        <dbReference type="Proteomes" id="UP000515312"/>
    </source>
</evidence>
<evidence type="ECO:0000313" key="2">
    <source>
        <dbReference type="EMBL" id="QNI33068.1"/>
    </source>
</evidence>
<keyword evidence="1 2" id="KW-0808">Transferase</keyword>
<dbReference type="KEGG" id="adin:H7849_03570"/>
<proteinExistence type="predicted"/>
<dbReference type="Proteomes" id="UP000515312">
    <property type="component" value="Chromosome"/>
</dbReference>
<dbReference type="EMBL" id="CP060394">
    <property type="protein sequence ID" value="QNI33068.1"/>
    <property type="molecule type" value="Genomic_DNA"/>
</dbReference>
<dbReference type="PANTHER" id="PTHR46401:SF2">
    <property type="entry name" value="GLYCOSYLTRANSFERASE WBBK-RELATED"/>
    <property type="match status" value="1"/>
</dbReference>
<accession>A0A7G8BKJ8</accession>
<reference evidence="2 3" key="1">
    <citation type="submission" date="2020-08" db="EMBL/GenBank/DDBJ databases">
        <title>Edaphobacter telluris sp. nov. and Acidobacterium dinghuensis sp. nov., two acidobacteria isolated from forest soil.</title>
        <authorList>
            <person name="Fu J."/>
            <person name="Qiu L."/>
        </authorList>
    </citation>
    <scope>NUCLEOTIDE SEQUENCE [LARGE SCALE GENOMIC DNA]</scope>
    <source>
        <strain evidence="2">4Y35</strain>
    </source>
</reference>